<protein>
    <submittedName>
        <fullName evidence="1">Uncharacterized protein</fullName>
    </submittedName>
</protein>
<proteinExistence type="predicted"/>
<accession>A0A6A5VCF6</accession>
<name>A0A6A5VCF6_9PLEO</name>
<organism evidence="1 2">
    <name type="scientific">Bimuria novae-zelandiae CBS 107.79</name>
    <dbReference type="NCBI Taxonomy" id="1447943"/>
    <lineage>
        <taxon>Eukaryota</taxon>
        <taxon>Fungi</taxon>
        <taxon>Dikarya</taxon>
        <taxon>Ascomycota</taxon>
        <taxon>Pezizomycotina</taxon>
        <taxon>Dothideomycetes</taxon>
        <taxon>Pleosporomycetidae</taxon>
        <taxon>Pleosporales</taxon>
        <taxon>Massarineae</taxon>
        <taxon>Didymosphaeriaceae</taxon>
        <taxon>Bimuria</taxon>
    </lineage>
</organism>
<keyword evidence="2" id="KW-1185">Reference proteome</keyword>
<dbReference type="AlphaFoldDB" id="A0A6A5VCF6"/>
<dbReference type="Proteomes" id="UP000800036">
    <property type="component" value="Unassembled WGS sequence"/>
</dbReference>
<evidence type="ECO:0000313" key="1">
    <source>
        <dbReference type="EMBL" id="KAF1975153.1"/>
    </source>
</evidence>
<gene>
    <name evidence="1" type="ORF">BU23DRAFT_79082</name>
</gene>
<sequence>MVLSPFVVLQEMRCASPRPSCTLSRGLSPDIPERCHCSSLYNYVVVILSTYLPGGAVRLFYIECDAWEKDAMVEGERALMMEGGVRGAVGAGLARPGRESFEKLCRGENFVFARRIAVEMGMGAAMVG</sequence>
<evidence type="ECO:0000313" key="2">
    <source>
        <dbReference type="Proteomes" id="UP000800036"/>
    </source>
</evidence>
<dbReference type="EMBL" id="ML976671">
    <property type="protein sequence ID" value="KAF1975153.1"/>
    <property type="molecule type" value="Genomic_DNA"/>
</dbReference>
<reference evidence="1" key="1">
    <citation type="journal article" date="2020" name="Stud. Mycol.">
        <title>101 Dothideomycetes genomes: a test case for predicting lifestyles and emergence of pathogens.</title>
        <authorList>
            <person name="Haridas S."/>
            <person name="Albert R."/>
            <person name="Binder M."/>
            <person name="Bloem J."/>
            <person name="Labutti K."/>
            <person name="Salamov A."/>
            <person name="Andreopoulos B."/>
            <person name="Baker S."/>
            <person name="Barry K."/>
            <person name="Bills G."/>
            <person name="Bluhm B."/>
            <person name="Cannon C."/>
            <person name="Castanera R."/>
            <person name="Culley D."/>
            <person name="Daum C."/>
            <person name="Ezra D."/>
            <person name="Gonzalez J."/>
            <person name="Henrissat B."/>
            <person name="Kuo A."/>
            <person name="Liang C."/>
            <person name="Lipzen A."/>
            <person name="Lutzoni F."/>
            <person name="Magnuson J."/>
            <person name="Mondo S."/>
            <person name="Nolan M."/>
            <person name="Ohm R."/>
            <person name="Pangilinan J."/>
            <person name="Park H.-J."/>
            <person name="Ramirez L."/>
            <person name="Alfaro M."/>
            <person name="Sun H."/>
            <person name="Tritt A."/>
            <person name="Yoshinaga Y."/>
            <person name="Zwiers L.-H."/>
            <person name="Turgeon B."/>
            <person name="Goodwin S."/>
            <person name="Spatafora J."/>
            <person name="Crous P."/>
            <person name="Grigoriev I."/>
        </authorList>
    </citation>
    <scope>NUCLEOTIDE SEQUENCE</scope>
    <source>
        <strain evidence="1">CBS 107.79</strain>
    </source>
</reference>